<dbReference type="InterPro" id="IPR000847">
    <property type="entry name" value="LysR_HTH_N"/>
</dbReference>
<dbReference type="GO" id="GO:0000976">
    <property type="term" value="F:transcription cis-regulatory region binding"/>
    <property type="evidence" value="ECO:0007669"/>
    <property type="project" value="TreeGrafter"/>
</dbReference>
<proteinExistence type="inferred from homology"/>
<evidence type="ECO:0000313" key="7">
    <source>
        <dbReference type="Proteomes" id="UP000321039"/>
    </source>
</evidence>
<evidence type="ECO:0000256" key="4">
    <source>
        <dbReference type="ARBA" id="ARBA00023163"/>
    </source>
</evidence>
<gene>
    <name evidence="6" type="ORF">FV139_05120</name>
</gene>
<dbReference type="GO" id="GO:0003700">
    <property type="term" value="F:DNA-binding transcription factor activity"/>
    <property type="evidence" value="ECO:0007669"/>
    <property type="project" value="InterPro"/>
</dbReference>
<evidence type="ECO:0000256" key="3">
    <source>
        <dbReference type="ARBA" id="ARBA00023125"/>
    </source>
</evidence>
<dbReference type="Gene3D" id="1.10.10.10">
    <property type="entry name" value="Winged helix-like DNA-binding domain superfamily/Winged helix DNA-binding domain"/>
    <property type="match status" value="1"/>
</dbReference>
<accession>A0A5C9A681</accession>
<dbReference type="SUPFAM" id="SSF53850">
    <property type="entry name" value="Periplasmic binding protein-like II"/>
    <property type="match status" value="1"/>
</dbReference>
<dbReference type="RefSeq" id="WP_148067191.1">
    <property type="nucleotide sequence ID" value="NZ_VRZA01000002.1"/>
</dbReference>
<dbReference type="EMBL" id="VRZA01000002">
    <property type="protein sequence ID" value="TXS95280.1"/>
    <property type="molecule type" value="Genomic_DNA"/>
</dbReference>
<dbReference type="Gene3D" id="3.40.190.290">
    <property type="match status" value="1"/>
</dbReference>
<dbReference type="PROSITE" id="PS50931">
    <property type="entry name" value="HTH_LYSR"/>
    <property type="match status" value="1"/>
</dbReference>
<dbReference type="InterPro" id="IPR036390">
    <property type="entry name" value="WH_DNA-bd_sf"/>
</dbReference>
<protein>
    <submittedName>
        <fullName evidence="6">LysR family transcriptional regulator</fullName>
    </submittedName>
</protein>
<evidence type="ECO:0000313" key="6">
    <source>
        <dbReference type="EMBL" id="TXS95280.1"/>
    </source>
</evidence>
<organism evidence="6 7">
    <name type="scientific">Parahaliea maris</name>
    <dbReference type="NCBI Taxonomy" id="2716870"/>
    <lineage>
        <taxon>Bacteria</taxon>
        <taxon>Pseudomonadati</taxon>
        <taxon>Pseudomonadota</taxon>
        <taxon>Gammaproteobacteria</taxon>
        <taxon>Cellvibrionales</taxon>
        <taxon>Halieaceae</taxon>
        <taxon>Parahaliea</taxon>
    </lineage>
</organism>
<evidence type="ECO:0000256" key="2">
    <source>
        <dbReference type="ARBA" id="ARBA00023015"/>
    </source>
</evidence>
<keyword evidence="2" id="KW-0805">Transcription regulation</keyword>
<dbReference type="PANTHER" id="PTHR30126:SF88">
    <property type="entry name" value="TRANSCRIPTIONAL REGULATOR-RELATED"/>
    <property type="match status" value="1"/>
</dbReference>
<dbReference type="PANTHER" id="PTHR30126">
    <property type="entry name" value="HTH-TYPE TRANSCRIPTIONAL REGULATOR"/>
    <property type="match status" value="1"/>
</dbReference>
<dbReference type="SUPFAM" id="SSF46785">
    <property type="entry name" value="Winged helix' DNA-binding domain"/>
    <property type="match status" value="1"/>
</dbReference>
<dbReference type="InterPro" id="IPR005119">
    <property type="entry name" value="LysR_subst-bd"/>
</dbReference>
<comment type="caution">
    <text evidence="6">The sequence shown here is derived from an EMBL/GenBank/DDBJ whole genome shotgun (WGS) entry which is preliminary data.</text>
</comment>
<keyword evidence="3" id="KW-0238">DNA-binding</keyword>
<dbReference type="InterPro" id="IPR036388">
    <property type="entry name" value="WH-like_DNA-bd_sf"/>
</dbReference>
<keyword evidence="7" id="KW-1185">Reference proteome</keyword>
<dbReference type="AlphaFoldDB" id="A0A5C9A681"/>
<dbReference type="Pfam" id="PF00126">
    <property type="entry name" value="HTH_1"/>
    <property type="match status" value="1"/>
</dbReference>
<feature type="domain" description="HTH lysR-type" evidence="5">
    <location>
        <begin position="7"/>
        <end position="64"/>
    </location>
</feature>
<reference evidence="6 7" key="1">
    <citation type="submission" date="2019-08" db="EMBL/GenBank/DDBJ databases">
        <title>Parahaliea maris sp. nov., isolated from the surface seawater.</title>
        <authorList>
            <person name="Liu Y."/>
        </authorList>
    </citation>
    <scope>NUCLEOTIDE SEQUENCE [LARGE SCALE GENOMIC DNA]</scope>
    <source>
        <strain evidence="6 7">HSLHS9</strain>
    </source>
</reference>
<dbReference type="Proteomes" id="UP000321039">
    <property type="component" value="Unassembled WGS sequence"/>
</dbReference>
<evidence type="ECO:0000259" key="5">
    <source>
        <dbReference type="PROSITE" id="PS50931"/>
    </source>
</evidence>
<evidence type="ECO:0000256" key="1">
    <source>
        <dbReference type="ARBA" id="ARBA00009437"/>
    </source>
</evidence>
<comment type="similarity">
    <text evidence="1">Belongs to the LysR transcriptional regulatory family.</text>
</comment>
<keyword evidence="4" id="KW-0804">Transcription</keyword>
<sequence length="306" mass="33856">MSDSSAVSLDQWRALLAVVDSGGYAPAAEALGKSQSAISYAIQKLESALDLRVFSIDGRRAVLTDAGQVLYRRARQLVSEAEDLEHLARRLQQRFETEIHIAVDAIFPVWLLLEGMAELAQAFPDTRVQVYETVLTGTEEALLQRRVDLALASRVPVGFVGDPIMRAHFLPVASPSHPLHQLGRPVSFDDLRRHRQLVVRDSGSRRTDSGWLGAEQRWTLTNFPSSIRAACQGMGFAWYPQDKISAELACGDLKVLPMEQGQSRFADIFLIFADKDAAGPATLRLGEVLQRRVAEQCQLRSTESSS</sequence>
<name>A0A5C9A681_9GAMM</name>
<dbReference type="Pfam" id="PF03466">
    <property type="entry name" value="LysR_substrate"/>
    <property type="match status" value="1"/>
</dbReference>